<dbReference type="PANTHER" id="PTHR37984:SF5">
    <property type="entry name" value="PROTEIN NYNRIN-LIKE"/>
    <property type="match status" value="1"/>
</dbReference>
<evidence type="ECO:0000256" key="3">
    <source>
        <dbReference type="ARBA" id="ARBA00022722"/>
    </source>
</evidence>
<keyword evidence="4" id="KW-0255">Endonuclease</keyword>
<dbReference type="PANTHER" id="PTHR37984">
    <property type="entry name" value="PROTEIN CBG26694"/>
    <property type="match status" value="1"/>
</dbReference>
<sequence>MDLHNNKDRYFAIGGNKHQDFAFLPCKRQITLYEAEIILNLTDIQENELSALLYDHREAFASDKEPLGAIIDHETDFILNFERPYPPLLREPTYPESPKSREALKIHIKELLYLGVIRKLPFKLYIDASGDGLGAALHQVQIINDKPVEGPICFLSRKIKPTEARYGESQMELLCLVWPLQKLNYFLEGCFLEVITDCTAVKLLFNMRTPNRHMIRWQIAIQEYKGNMNIVHKDGNIHKNADGVSRWPLPNNIDNPAYVPEEAAPQIPIEGISDTDLNTTFFAEAQNSYTKYRNCSILSQLLTEDCKDNSLLHALDEIWGKSYDEGRFHLLDGIIYHRTKHTGVMTVVESSLITLVLKEFHKSPFSGHISEDRSREKVKT</sequence>
<keyword evidence="1" id="KW-0808">Transferase</keyword>
<dbReference type="CDD" id="cd09274">
    <property type="entry name" value="RNase_HI_RT_Ty3"/>
    <property type="match status" value="1"/>
</dbReference>
<evidence type="ECO:0000256" key="6">
    <source>
        <dbReference type="ARBA" id="ARBA00022918"/>
    </source>
</evidence>
<proteinExistence type="predicted"/>
<dbReference type="GO" id="GO:0016787">
    <property type="term" value="F:hydrolase activity"/>
    <property type="evidence" value="ECO:0007669"/>
    <property type="project" value="UniProtKB-KW"/>
</dbReference>
<evidence type="ECO:0000259" key="7">
    <source>
        <dbReference type="Pfam" id="PF17917"/>
    </source>
</evidence>
<dbReference type="Proteomes" id="UP000765509">
    <property type="component" value="Unassembled WGS sequence"/>
</dbReference>
<dbReference type="InterPro" id="IPR043502">
    <property type="entry name" value="DNA/RNA_pol_sf"/>
</dbReference>
<comment type="caution">
    <text evidence="8">The sequence shown here is derived from an EMBL/GenBank/DDBJ whole genome shotgun (WGS) entry which is preliminary data.</text>
</comment>
<evidence type="ECO:0000256" key="2">
    <source>
        <dbReference type="ARBA" id="ARBA00022695"/>
    </source>
</evidence>
<accession>A0A9Q3I9F3</accession>
<dbReference type="InterPro" id="IPR050951">
    <property type="entry name" value="Retrovirus_Pol_polyprotein"/>
</dbReference>
<evidence type="ECO:0000313" key="8">
    <source>
        <dbReference type="EMBL" id="MBW0531987.1"/>
    </source>
</evidence>
<dbReference type="GO" id="GO:0004519">
    <property type="term" value="F:endonuclease activity"/>
    <property type="evidence" value="ECO:0007669"/>
    <property type="project" value="UniProtKB-KW"/>
</dbReference>
<dbReference type="SUPFAM" id="SSF56672">
    <property type="entry name" value="DNA/RNA polymerases"/>
    <property type="match status" value="1"/>
</dbReference>
<organism evidence="8 9">
    <name type="scientific">Austropuccinia psidii MF-1</name>
    <dbReference type="NCBI Taxonomy" id="1389203"/>
    <lineage>
        <taxon>Eukaryota</taxon>
        <taxon>Fungi</taxon>
        <taxon>Dikarya</taxon>
        <taxon>Basidiomycota</taxon>
        <taxon>Pucciniomycotina</taxon>
        <taxon>Pucciniomycetes</taxon>
        <taxon>Pucciniales</taxon>
        <taxon>Sphaerophragmiaceae</taxon>
        <taxon>Austropuccinia</taxon>
    </lineage>
</organism>
<dbReference type="AlphaFoldDB" id="A0A9Q3I9F3"/>
<keyword evidence="9" id="KW-1185">Reference proteome</keyword>
<dbReference type="GO" id="GO:0003964">
    <property type="term" value="F:RNA-directed DNA polymerase activity"/>
    <property type="evidence" value="ECO:0007669"/>
    <property type="project" value="UniProtKB-KW"/>
</dbReference>
<keyword evidence="6" id="KW-0695">RNA-directed DNA polymerase</keyword>
<feature type="domain" description="Reverse transcriptase RNase H-like" evidence="7">
    <location>
        <begin position="120"/>
        <end position="224"/>
    </location>
</feature>
<evidence type="ECO:0000256" key="1">
    <source>
        <dbReference type="ARBA" id="ARBA00022679"/>
    </source>
</evidence>
<evidence type="ECO:0000256" key="4">
    <source>
        <dbReference type="ARBA" id="ARBA00022759"/>
    </source>
</evidence>
<keyword evidence="3" id="KW-0540">Nuclease</keyword>
<keyword evidence="2" id="KW-0548">Nucleotidyltransferase</keyword>
<gene>
    <name evidence="8" type="ORF">O181_071702</name>
</gene>
<protein>
    <recommendedName>
        <fullName evidence="7">Reverse transcriptase RNase H-like domain-containing protein</fullName>
    </recommendedName>
</protein>
<dbReference type="Pfam" id="PF17917">
    <property type="entry name" value="RT_RNaseH"/>
    <property type="match status" value="1"/>
</dbReference>
<name>A0A9Q3I9F3_9BASI</name>
<keyword evidence="5" id="KW-0378">Hydrolase</keyword>
<reference evidence="8" key="1">
    <citation type="submission" date="2021-03" db="EMBL/GenBank/DDBJ databases">
        <title>Draft genome sequence of rust myrtle Austropuccinia psidii MF-1, a brazilian biotype.</title>
        <authorList>
            <person name="Quecine M.C."/>
            <person name="Pachon D.M.R."/>
            <person name="Bonatelli M.L."/>
            <person name="Correr F.H."/>
            <person name="Franceschini L.M."/>
            <person name="Leite T.F."/>
            <person name="Margarido G.R.A."/>
            <person name="Almeida C.A."/>
            <person name="Ferrarezi J.A."/>
            <person name="Labate C.A."/>
        </authorList>
    </citation>
    <scope>NUCLEOTIDE SEQUENCE</scope>
    <source>
        <strain evidence="8">MF-1</strain>
    </source>
</reference>
<evidence type="ECO:0000313" key="9">
    <source>
        <dbReference type="Proteomes" id="UP000765509"/>
    </source>
</evidence>
<dbReference type="InterPro" id="IPR041373">
    <property type="entry name" value="RT_RNaseH"/>
</dbReference>
<evidence type="ECO:0000256" key="5">
    <source>
        <dbReference type="ARBA" id="ARBA00022801"/>
    </source>
</evidence>
<dbReference type="EMBL" id="AVOT02037309">
    <property type="protein sequence ID" value="MBW0531987.1"/>
    <property type="molecule type" value="Genomic_DNA"/>
</dbReference>